<evidence type="ECO:0000313" key="2">
    <source>
        <dbReference type="Proteomes" id="UP000308828"/>
    </source>
</evidence>
<organism evidence="1 2">
    <name type="scientific">Peteryoungia ipomoeae</name>
    <dbReference type="NCBI Taxonomy" id="1210932"/>
    <lineage>
        <taxon>Bacteria</taxon>
        <taxon>Pseudomonadati</taxon>
        <taxon>Pseudomonadota</taxon>
        <taxon>Alphaproteobacteria</taxon>
        <taxon>Hyphomicrobiales</taxon>
        <taxon>Rhizobiaceae</taxon>
        <taxon>Peteryoungia</taxon>
    </lineage>
</organism>
<keyword evidence="2" id="KW-1185">Reference proteome</keyword>
<protein>
    <submittedName>
        <fullName evidence="1">Uncharacterized protein</fullName>
    </submittedName>
</protein>
<dbReference type="EMBL" id="STGV01000001">
    <property type="protein sequence ID" value="THV25823.1"/>
    <property type="molecule type" value="Genomic_DNA"/>
</dbReference>
<comment type="caution">
    <text evidence="1">The sequence shown here is derived from an EMBL/GenBank/DDBJ whole genome shotgun (WGS) entry which is preliminary data.</text>
</comment>
<dbReference type="OrthoDB" id="7875733at2"/>
<gene>
    <name evidence="1" type="ORF">FAA97_00325</name>
</gene>
<reference evidence="1 2" key="1">
    <citation type="submission" date="2019-04" db="EMBL/GenBank/DDBJ databases">
        <title>Genome sequence of strain shin9-1.</title>
        <authorList>
            <person name="Gao J."/>
            <person name="Sun J."/>
        </authorList>
    </citation>
    <scope>NUCLEOTIDE SEQUENCE [LARGE SCALE GENOMIC DNA]</scope>
    <source>
        <strain evidence="2">shin9-1</strain>
    </source>
</reference>
<proteinExistence type="predicted"/>
<evidence type="ECO:0000313" key="1">
    <source>
        <dbReference type="EMBL" id="THV25823.1"/>
    </source>
</evidence>
<accession>A0A4S8P6C8</accession>
<sequence length="293" mass="33328">MALTVNALLENPGFHDFILEQTTAFLTIHRTDPKLASIFGTHQRWMLAHVGMAQYFLDALSGASEPVIVMARYLEQVRRYEIASVNTADSFLKEMVVYGIALHATTGDRRHKPIIPSPRALETLRHWVGIHLHTLDDIDGGNRLDRFEHDPGLLWHLHPQITERLLNTPSIRVPPPRYGLFTWLNSGGVLVDWLMTSVKNSEVVDGHFLTQVRSVPRLAEMFRISRTHLTRKLREAEDMGSIGWLGQRGRSTMWISKALVDEYNFYQAQKLSVIDETFQEVAGPPMILSAVQT</sequence>
<name>A0A4S8P6C8_9HYPH</name>
<dbReference type="Proteomes" id="UP000308828">
    <property type="component" value="Unassembled WGS sequence"/>
</dbReference>
<dbReference type="AlphaFoldDB" id="A0A4S8P6C8"/>